<dbReference type="Pfam" id="PF05997">
    <property type="entry name" value="Nop52"/>
    <property type="match status" value="1"/>
</dbReference>
<keyword evidence="3" id="KW-0698">rRNA processing</keyword>
<keyword evidence="4" id="KW-0539">Nucleus</keyword>
<dbReference type="GO" id="GO:0006364">
    <property type="term" value="P:rRNA processing"/>
    <property type="evidence" value="ECO:0007669"/>
    <property type="project" value="UniProtKB-KW"/>
</dbReference>
<evidence type="ECO:0000256" key="5">
    <source>
        <dbReference type="SAM" id="MobiDB-lite"/>
    </source>
</evidence>
<evidence type="ECO:0000256" key="4">
    <source>
        <dbReference type="ARBA" id="ARBA00023242"/>
    </source>
</evidence>
<feature type="region of interest" description="Disordered" evidence="5">
    <location>
        <begin position="439"/>
        <end position="509"/>
    </location>
</feature>
<evidence type="ECO:0000256" key="1">
    <source>
        <dbReference type="ARBA" id="ARBA00004123"/>
    </source>
</evidence>
<evidence type="ECO:0000256" key="2">
    <source>
        <dbReference type="ARBA" id="ARBA00006374"/>
    </source>
</evidence>
<feature type="compositionally biased region" description="Basic and acidic residues" evidence="5">
    <location>
        <begin position="305"/>
        <end position="318"/>
    </location>
</feature>
<gene>
    <name evidence="6" type="ORF">O3G_MSEX003075</name>
</gene>
<name>A0A921YR15_MANSE</name>
<feature type="region of interest" description="Disordered" evidence="5">
    <location>
        <begin position="286"/>
        <end position="318"/>
    </location>
</feature>
<evidence type="ECO:0000313" key="7">
    <source>
        <dbReference type="Proteomes" id="UP000791440"/>
    </source>
</evidence>
<reference evidence="6" key="1">
    <citation type="journal article" date="2016" name="Insect Biochem. Mol. Biol.">
        <title>Multifaceted biological insights from a draft genome sequence of the tobacco hornworm moth, Manduca sexta.</title>
        <authorList>
            <person name="Kanost M.R."/>
            <person name="Arrese E.L."/>
            <person name="Cao X."/>
            <person name="Chen Y.R."/>
            <person name="Chellapilla S."/>
            <person name="Goldsmith M.R."/>
            <person name="Grosse-Wilde E."/>
            <person name="Heckel D.G."/>
            <person name="Herndon N."/>
            <person name="Jiang H."/>
            <person name="Papanicolaou A."/>
            <person name="Qu J."/>
            <person name="Soulages J.L."/>
            <person name="Vogel H."/>
            <person name="Walters J."/>
            <person name="Waterhouse R.M."/>
            <person name="Ahn S.J."/>
            <person name="Almeida F.C."/>
            <person name="An C."/>
            <person name="Aqrawi P."/>
            <person name="Bretschneider A."/>
            <person name="Bryant W.B."/>
            <person name="Bucks S."/>
            <person name="Chao H."/>
            <person name="Chevignon G."/>
            <person name="Christen J.M."/>
            <person name="Clarke D.F."/>
            <person name="Dittmer N.T."/>
            <person name="Ferguson L.C.F."/>
            <person name="Garavelou S."/>
            <person name="Gordon K.H.J."/>
            <person name="Gunaratna R.T."/>
            <person name="Han Y."/>
            <person name="Hauser F."/>
            <person name="He Y."/>
            <person name="Heidel-Fischer H."/>
            <person name="Hirsh A."/>
            <person name="Hu Y."/>
            <person name="Jiang H."/>
            <person name="Kalra D."/>
            <person name="Klinner C."/>
            <person name="Konig C."/>
            <person name="Kovar C."/>
            <person name="Kroll A.R."/>
            <person name="Kuwar S.S."/>
            <person name="Lee S.L."/>
            <person name="Lehman R."/>
            <person name="Li K."/>
            <person name="Li Z."/>
            <person name="Liang H."/>
            <person name="Lovelace S."/>
            <person name="Lu Z."/>
            <person name="Mansfield J.H."/>
            <person name="McCulloch K.J."/>
            <person name="Mathew T."/>
            <person name="Morton B."/>
            <person name="Muzny D.M."/>
            <person name="Neunemann D."/>
            <person name="Ongeri F."/>
            <person name="Pauchet Y."/>
            <person name="Pu L.L."/>
            <person name="Pyrousis I."/>
            <person name="Rao X.J."/>
            <person name="Redding A."/>
            <person name="Roesel C."/>
            <person name="Sanchez-Gracia A."/>
            <person name="Schaack S."/>
            <person name="Shukla A."/>
            <person name="Tetreau G."/>
            <person name="Wang Y."/>
            <person name="Xiong G.H."/>
            <person name="Traut W."/>
            <person name="Walsh T.K."/>
            <person name="Worley K.C."/>
            <person name="Wu D."/>
            <person name="Wu W."/>
            <person name="Wu Y.Q."/>
            <person name="Zhang X."/>
            <person name="Zou Z."/>
            <person name="Zucker H."/>
            <person name="Briscoe A.D."/>
            <person name="Burmester T."/>
            <person name="Clem R.J."/>
            <person name="Feyereisen R."/>
            <person name="Grimmelikhuijzen C.J.P."/>
            <person name="Hamodrakas S.J."/>
            <person name="Hansson B.S."/>
            <person name="Huguet E."/>
            <person name="Jermiin L.S."/>
            <person name="Lan Q."/>
            <person name="Lehman H.K."/>
            <person name="Lorenzen M."/>
            <person name="Merzendorfer H."/>
            <person name="Michalopoulos I."/>
            <person name="Morton D.B."/>
            <person name="Muthukrishnan S."/>
            <person name="Oakeshott J.G."/>
            <person name="Palmer W."/>
            <person name="Park Y."/>
            <person name="Passarelli A.L."/>
            <person name="Rozas J."/>
            <person name="Schwartz L.M."/>
            <person name="Smith W."/>
            <person name="Southgate A."/>
            <person name="Vilcinskas A."/>
            <person name="Vogt R."/>
            <person name="Wang P."/>
            <person name="Werren J."/>
            <person name="Yu X.Q."/>
            <person name="Zhou J.J."/>
            <person name="Brown S.J."/>
            <person name="Scherer S.E."/>
            <person name="Richards S."/>
            <person name="Blissard G.W."/>
        </authorList>
    </citation>
    <scope>NUCLEOTIDE SEQUENCE</scope>
</reference>
<feature type="compositionally biased region" description="Basic and acidic residues" evidence="5">
    <location>
        <begin position="498"/>
        <end position="509"/>
    </location>
</feature>
<evidence type="ECO:0008006" key="8">
    <source>
        <dbReference type="Google" id="ProtNLM"/>
    </source>
</evidence>
<dbReference type="PANTHER" id="PTHR13026:SF0">
    <property type="entry name" value="RIBOSOMAL RNA PROCESSING 1B"/>
    <property type="match status" value="1"/>
</dbReference>
<reference evidence="6" key="2">
    <citation type="submission" date="2020-12" db="EMBL/GenBank/DDBJ databases">
        <authorList>
            <person name="Kanost M."/>
        </authorList>
    </citation>
    <scope>NUCLEOTIDE SEQUENCE</scope>
</reference>
<dbReference type="EMBL" id="JH668306">
    <property type="protein sequence ID" value="KAG6443892.1"/>
    <property type="molecule type" value="Genomic_DNA"/>
</dbReference>
<feature type="region of interest" description="Disordered" evidence="5">
    <location>
        <begin position="673"/>
        <end position="710"/>
    </location>
</feature>
<proteinExistence type="inferred from homology"/>
<feature type="compositionally biased region" description="Basic and acidic residues" evidence="5">
    <location>
        <begin position="461"/>
        <end position="489"/>
    </location>
</feature>
<dbReference type="InterPro" id="IPR010301">
    <property type="entry name" value="RRP1"/>
</dbReference>
<sequence length="710" mass="80719">MKLVEKAKRKKQNIKHRQIDKSKKGQVLIVAQEIKFARLLSGNEKKSRDRVLKTLKKWLSSCFHKGYDFKEDDFTRVWKGLFYAVWMSDKPLVQEELCANIAGILELFPNDQFKHAIMMIKAGLRVLATEWFGIDQHRMDKFMMLVRRFLRGSLGCLQRCNWDVDNCKMYSKMLSSSDGILAAKTPHYARNATSMLLHFIDCFLEEVSKVSSGEIPDDSLVELLHPFIAYMNSGECPTLVVRARRVLTWLLRQSSLGLAYQDATRAWHQMGCPEGGPEALELVPDEEEDVQNGDGSGTESDEEQDPRNKPLDPRAGRVDVELNPLPVPAEKIAAALREQLRSASSKAHKRIKIFMQRFEKLAKEEYPLAIPRSDWSRNSGRRISAQKSATKLLALDSQLKDSSDELALRGLSRKHRKRLLAMSRAGVNIADEVEKMRQNMAGKEQETKTNNGGWQVEEAEPEAKKTKLNEKKNLEQKEKPLERKRKEPSTDNTANKKLKTEEKGKKDVGKKVKDVILNGAEGKDSVVGVTSSKKLKVQPKVKKDITDTKDSQETIKTKVVEKSGNNVVNGINKKKLKNSPKVSKDNTEKKMTHKVNKKQKPIVNGVHKHENNKSPEKKLGKDKPTVLVNKVKNFQKSTKKDPERKLLTTPKKVKFVLKNNSMQGAVDYYKSVRQSPNIPYNPSKKPTKTNLKPSTPSPINPFFKKKLKLK</sequence>
<feature type="compositionally biased region" description="Basic residues" evidence="5">
    <location>
        <begin position="591"/>
        <end position="600"/>
    </location>
</feature>
<feature type="region of interest" description="Disordered" evidence="5">
    <location>
        <begin position="566"/>
        <end position="646"/>
    </location>
</feature>
<accession>A0A921YR15</accession>
<feature type="region of interest" description="Disordered" evidence="5">
    <location>
        <begin position="527"/>
        <end position="551"/>
    </location>
</feature>
<dbReference type="GO" id="GO:0030688">
    <property type="term" value="C:preribosome, small subunit precursor"/>
    <property type="evidence" value="ECO:0007669"/>
    <property type="project" value="InterPro"/>
</dbReference>
<evidence type="ECO:0000313" key="6">
    <source>
        <dbReference type="EMBL" id="KAG6443892.1"/>
    </source>
</evidence>
<protein>
    <recommendedName>
        <fullName evidence="8">Ribosomal RNA processing protein 1 homolog</fullName>
    </recommendedName>
</protein>
<keyword evidence="7" id="KW-1185">Reference proteome</keyword>
<dbReference type="Proteomes" id="UP000791440">
    <property type="component" value="Unassembled WGS sequence"/>
</dbReference>
<dbReference type="GO" id="GO:0005634">
    <property type="term" value="C:nucleus"/>
    <property type="evidence" value="ECO:0007669"/>
    <property type="project" value="UniProtKB-SubCell"/>
</dbReference>
<comment type="caution">
    <text evidence="6">The sequence shown here is derived from an EMBL/GenBank/DDBJ whole genome shotgun (WGS) entry which is preliminary data.</text>
</comment>
<dbReference type="PANTHER" id="PTHR13026">
    <property type="entry name" value="NNP-1 PROTEIN NOVEL NUCLEAR PROTEIN 1 NOP52"/>
    <property type="match status" value="1"/>
</dbReference>
<feature type="compositionally biased region" description="Basic and acidic residues" evidence="5">
    <location>
        <begin position="607"/>
        <end position="624"/>
    </location>
</feature>
<comment type="similarity">
    <text evidence="2">Belongs to the RRP1 family.</text>
</comment>
<feature type="compositionally biased region" description="Basic and acidic residues" evidence="5">
    <location>
        <begin position="541"/>
        <end position="551"/>
    </location>
</feature>
<comment type="subcellular location">
    <subcellularLocation>
        <location evidence="1">Nucleus</location>
    </subcellularLocation>
</comment>
<dbReference type="AlphaFoldDB" id="A0A921YR15"/>
<organism evidence="6 7">
    <name type="scientific">Manduca sexta</name>
    <name type="common">Tobacco hawkmoth</name>
    <name type="synonym">Tobacco hornworm</name>
    <dbReference type="NCBI Taxonomy" id="7130"/>
    <lineage>
        <taxon>Eukaryota</taxon>
        <taxon>Metazoa</taxon>
        <taxon>Ecdysozoa</taxon>
        <taxon>Arthropoda</taxon>
        <taxon>Hexapoda</taxon>
        <taxon>Insecta</taxon>
        <taxon>Pterygota</taxon>
        <taxon>Neoptera</taxon>
        <taxon>Endopterygota</taxon>
        <taxon>Lepidoptera</taxon>
        <taxon>Glossata</taxon>
        <taxon>Ditrysia</taxon>
        <taxon>Bombycoidea</taxon>
        <taxon>Sphingidae</taxon>
        <taxon>Sphinginae</taxon>
        <taxon>Sphingini</taxon>
        <taxon>Manduca</taxon>
    </lineage>
</organism>
<evidence type="ECO:0000256" key="3">
    <source>
        <dbReference type="ARBA" id="ARBA00022552"/>
    </source>
</evidence>